<dbReference type="GO" id="GO:0030246">
    <property type="term" value="F:carbohydrate binding"/>
    <property type="evidence" value="ECO:0007669"/>
    <property type="project" value="TreeGrafter"/>
</dbReference>
<dbReference type="Pfam" id="PF13407">
    <property type="entry name" value="Peripla_BP_4"/>
    <property type="match status" value="1"/>
</dbReference>
<dbReference type="PROSITE" id="PS51257">
    <property type="entry name" value="PROKAR_LIPOPROTEIN"/>
    <property type="match status" value="1"/>
</dbReference>
<reference evidence="5" key="1">
    <citation type="submission" date="2021-04" db="EMBL/GenBank/DDBJ databases">
        <title>Genome based classification of Actinospica acidithermotolerans sp. nov., an actinobacterium isolated from an Indonesian hot spring.</title>
        <authorList>
            <person name="Kusuma A.B."/>
            <person name="Putra K.E."/>
            <person name="Nafisah S."/>
            <person name="Loh J."/>
            <person name="Nouioui I."/>
            <person name="Goodfellow M."/>
        </authorList>
    </citation>
    <scope>NUCLEOTIDE SEQUENCE</scope>
    <source>
        <strain evidence="5">CSCA 57</strain>
    </source>
</reference>
<dbReference type="RefSeq" id="WP_212528925.1">
    <property type="nucleotide sequence ID" value="NZ_JAGSOG010000057.1"/>
</dbReference>
<dbReference type="Proteomes" id="UP000675781">
    <property type="component" value="Unassembled WGS sequence"/>
</dbReference>
<name>A0A941IMP1_9ACTN</name>
<dbReference type="AlphaFoldDB" id="A0A941IMP1"/>
<evidence type="ECO:0000256" key="2">
    <source>
        <dbReference type="ARBA" id="ARBA00007639"/>
    </source>
</evidence>
<accession>A0A941IMP1</accession>
<proteinExistence type="inferred from homology"/>
<sequence>MRITRTRTLAAATAALLTVTASACSKSGGGSSTDTSAAGATASIAASCFASPSPLPSATGDALQGSVTFNDANLTALDNALACALKGHSLSNVNVAMVVNVAADYWNAGKTGFQAGCTALGISSSNCTYFAPPDGTLTEQDTELETLRGKGITGYSISAIDPASAKNAIATDVANGLFVLAIDSPLPGTDAAGLYLGTPNTEAGYQAGLAMKAALNGTGDVAVLVGSLTAANATERIAGFKQALAGTNIKVTVTENDNLSAATAQSDAETILANNPDVKGLYGVYSYDGPALAKAVTTAKKTDVKIVCDDSDPATLSAVQSGVISATVVQMPYYQGYTGAYIMAAMKVLGKTATMQLIQPFLETDGSTLSSGVGVVTQADYSAYTSLESQLGIG</sequence>
<evidence type="ECO:0000313" key="6">
    <source>
        <dbReference type="Proteomes" id="UP000675781"/>
    </source>
</evidence>
<dbReference type="GO" id="GO:0030288">
    <property type="term" value="C:outer membrane-bounded periplasmic space"/>
    <property type="evidence" value="ECO:0007669"/>
    <property type="project" value="TreeGrafter"/>
</dbReference>
<comment type="similarity">
    <text evidence="2">Belongs to the bacterial solute-binding protein 2 family.</text>
</comment>
<protein>
    <submittedName>
        <fullName evidence="5">Substrate-binding domain-containing protein</fullName>
    </submittedName>
</protein>
<evidence type="ECO:0000313" key="5">
    <source>
        <dbReference type="EMBL" id="MBR7834405.1"/>
    </source>
</evidence>
<keyword evidence="6" id="KW-1185">Reference proteome</keyword>
<dbReference type="InterPro" id="IPR050555">
    <property type="entry name" value="Bact_Solute-Bind_Prot2"/>
</dbReference>
<dbReference type="Gene3D" id="3.40.50.2300">
    <property type="match status" value="2"/>
</dbReference>
<comment type="subcellular location">
    <subcellularLocation>
        <location evidence="1">Cell envelope</location>
    </subcellularLocation>
</comment>
<dbReference type="EMBL" id="JAGSOG010000057">
    <property type="protein sequence ID" value="MBR7834405.1"/>
    <property type="molecule type" value="Genomic_DNA"/>
</dbReference>
<gene>
    <name evidence="5" type="ORF">KDL01_14110</name>
</gene>
<dbReference type="InterPro" id="IPR028082">
    <property type="entry name" value="Peripla_BP_I"/>
</dbReference>
<feature type="chain" id="PRO_5037898289" evidence="3">
    <location>
        <begin position="24"/>
        <end position="394"/>
    </location>
</feature>
<evidence type="ECO:0000256" key="3">
    <source>
        <dbReference type="SAM" id="SignalP"/>
    </source>
</evidence>
<evidence type="ECO:0000256" key="1">
    <source>
        <dbReference type="ARBA" id="ARBA00004196"/>
    </source>
</evidence>
<organism evidence="5 6">
    <name type="scientific">Actinospica durhamensis</name>
    <dbReference type="NCBI Taxonomy" id="1508375"/>
    <lineage>
        <taxon>Bacteria</taxon>
        <taxon>Bacillati</taxon>
        <taxon>Actinomycetota</taxon>
        <taxon>Actinomycetes</taxon>
        <taxon>Catenulisporales</taxon>
        <taxon>Actinospicaceae</taxon>
        <taxon>Actinospica</taxon>
    </lineage>
</organism>
<dbReference type="PANTHER" id="PTHR30036">
    <property type="entry name" value="D-XYLOSE-BINDING PERIPLASMIC PROTEIN"/>
    <property type="match status" value="1"/>
</dbReference>
<feature type="signal peptide" evidence="3">
    <location>
        <begin position="1"/>
        <end position="23"/>
    </location>
</feature>
<keyword evidence="3" id="KW-0732">Signal</keyword>
<dbReference type="InterPro" id="IPR025997">
    <property type="entry name" value="SBP_2_dom"/>
</dbReference>
<evidence type="ECO:0000259" key="4">
    <source>
        <dbReference type="Pfam" id="PF13407"/>
    </source>
</evidence>
<comment type="caution">
    <text evidence="5">The sequence shown here is derived from an EMBL/GenBank/DDBJ whole genome shotgun (WGS) entry which is preliminary data.</text>
</comment>
<feature type="domain" description="Periplasmic binding protein" evidence="4">
    <location>
        <begin position="96"/>
        <end position="346"/>
    </location>
</feature>
<dbReference type="SUPFAM" id="SSF53822">
    <property type="entry name" value="Periplasmic binding protein-like I"/>
    <property type="match status" value="1"/>
</dbReference>
<dbReference type="PANTHER" id="PTHR30036:SF7">
    <property type="entry name" value="ABC TRANSPORTER PERIPLASMIC-BINDING PROTEIN YPHF"/>
    <property type="match status" value="1"/>
</dbReference>